<evidence type="ECO:0000256" key="1">
    <source>
        <dbReference type="SAM" id="MobiDB-lite"/>
    </source>
</evidence>
<feature type="compositionally biased region" description="Polar residues" evidence="1">
    <location>
        <begin position="768"/>
        <end position="780"/>
    </location>
</feature>
<sequence>MDPVLIGQVDLRRMALKLLALATLASAHKPVFDYTLAVNCPICRQYGNSTVKEIYNTPGVQEGVHFQLHMGIRKGQDGSYECVLEEPGCPMTRYFLCAQREANSTGADIMRFLNCFNESPLVEPKDKQALVARVHSCSSLASIEAPKVETCNAEMGDKLLAEAESYFVTRFPEFSKPGPGPFGVPHVFIDGVQVGPHGYARLSNYSNTMKLLCDAGLEASAKLFDEEMQVLHTTTEGKFSGGALVKEIIVRAKHLEGSSNLNLNVYYPGTSEEILGTTTVGYIDSLASEPRTGGGRAMWDFISGMNFICIACHSILLQKTVDFWQARGMQHMDPSSEKDCNAFRQLVMVHTMGKVVCELQDLQEALPKSKLPLFVWVPSRFSEVDSDLHANYVFRPDEGAQEIASPKAHLLLSWDGWLDDWMAGWMDGWLDGWLDIWLAGYPAGWMVSGVGTMGFEDLNCAFHVLNLVLRQQLKTACGVRSLQQRFEHSADNMPRIGIVFELRHCDTKPGEMVCVRGSLERLGSWDLECSDYGLLHLQTDPARYPRWTSRTPIWIDTADCAPITGKASKDDLRLRKNSSISFQYKYLKDRRSFVKDPSEQDLAYDWEVAVPNRTVSVTVEVRCPDTSATKAGIAWGRRSSRRSGDPRIRRSPAHHNPSPRRIGRSGASSSVHGAVEDKAEVQFPIEQEFSALDSSKAKQQSKFVWLEKQSEALQRENALLRQRLHSLEAVVSESQYGHLLAPQITPESTDITDAVSPYDSESGAAHSGMTSNSSASLVAS</sequence>
<evidence type="ECO:0008006" key="5">
    <source>
        <dbReference type="Google" id="ProtNLM"/>
    </source>
</evidence>
<dbReference type="CDD" id="cd14686">
    <property type="entry name" value="bZIP"/>
    <property type="match status" value="1"/>
</dbReference>
<evidence type="ECO:0000256" key="2">
    <source>
        <dbReference type="SAM" id="SignalP"/>
    </source>
</evidence>
<feature type="signal peptide" evidence="2">
    <location>
        <begin position="1"/>
        <end position="27"/>
    </location>
</feature>
<feature type="region of interest" description="Disordered" evidence="1">
    <location>
        <begin position="742"/>
        <end position="780"/>
    </location>
</feature>
<organism evidence="3 4">
    <name type="scientific">Symbiodinium microadriaticum</name>
    <name type="common">Dinoflagellate</name>
    <name type="synonym">Zooxanthella microadriatica</name>
    <dbReference type="NCBI Taxonomy" id="2951"/>
    <lineage>
        <taxon>Eukaryota</taxon>
        <taxon>Sar</taxon>
        <taxon>Alveolata</taxon>
        <taxon>Dinophyceae</taxon>
        <taxon>Suessiales</taxon>
        <taxon>Symbiodiniaceae</taxon>
        <taxon>Symbiodinium</taxon>
    </lineage>
</organism>
<keyword evidence="2" id="KW-0732">Signal</keyword>
<dbReference type="InterPro" id="IPR013784">
    <property type="entry name" value="Carb-bd-like_fold"/>
</dbReference>
<feature type="region of interest" description="Disordered" evidence="1">
    <location>
        <begin position="632"/>
        <end position="674"/>
    </location>
</feature>
<dbReference type="SUPFAM" id="SSF49452">
    <property type="entry name" value="Starch-binding domain-like"/>
    <property type="match status" value="1"/>
</dbReference>
<gene>
    <name evidence="3" type="ORF">AK812_SmicGene12317</name>
</gene>
<proteinExistence type="predicted"/>
<feature type="compositionally biased region" description="Basic residues" evidence="1">
    <location>
        <begin position="649"/>
        <end position="663"/>
    </location>
</feature>
<dbReference type="OrthoDB" id="419564at2759"/>
<name>A0A1Q9EB03_SYMMI</name>
<evidence type="ECO:0000313" key="3">
    <source>
        <dbReference type="EMBL" id="OLQ04587.1"/>
    </source>
</evidence>
<dbReference type="Gene3D" id="2.60.40.10">
    <property type="entry name" value="Immunoglobulins"/>
    <property type="match status" value="1"/>
</dbReference>
<accession>A0A1Q9EB03</accession>
<reference evidence="3 4" key="1">
    <citation type="submission" date="2016-02" db="EMBL/GenBank/DDBJ databases">
        <title>Genome analysis of coral dinoflagellate symbionts highlights evolutionary adaptations to a symbiotic lifestyle.</title>
        <authorList>
            <person name="Aranda M."/>
            <person name="Li Y."/>
            <person name="Liew Y.J."/>
            <person name="Baumgarten S."/>
            <person name="Simakov O."/>
            <person name="Wilson M."/>
            <person name="Piel J."/>
            <person name="Ashoor H."/>
            <person name="Bougouffa S."/>
            <person name="Bajic V.B."/>
            <person name="Ryu T."/>
            <person name="Ravasi T."/>
            <person name="Bayer T."/>
            <person name="Micklem G."/>
            <person name="Kim H."/>
            <person name="Bhak J."/>
            <person name="Lajeunesse T.C."/>
            <person name="Voolstra C.R."/>
        </authorList>
    </citation>
    <scope>NUCLEOTIDE SEQUENCE [LARGE SCALE GENOMIC DNA]</scope>
    <source>
        <strain evidence="3 4">CCMP2467</strain>
    </source>
</reference>
<dbReference type="Proteomes" id="UP000186817">
    <property type="component" value="Unassembled WGS sequence"/>
</dbReference>
<protein>
    <recommendedName>
        <fullName evidence="5">CBM20 domain-containing protein</fullName>
    </recommendedName>
</protein>
<dbReference type="EMBL" id="LSRX01000206">
    <property type="protein sequence ID" value="OLQ04587.1"/>
    <property type="molecule type" value="Genomic_DNA"/>
</dbReference>
<dbReference type="GO" id="GO:0030246">
    <property type="term" value="F:carbohydrate binding"/>
    <property type="evidence" value="ECO:0007669"/>
    <property type="project" value="InterPro"/>
</dbReference>
<keyword evidence="4" id="KW-1185">Reference proteome</keyword>
<comment type="caution">
    <text evidence="3">The sequence shown here is derived from an EMBL/GenBank/DDBJ whole genome shotgun (WGS) entry which is preliminary data.</text>
</comment>
<dbReference type="AlphaFoldDB" id="A0A1Q9EB03"/>
<evidence type="ECO:0000313" key="4">
    <source>
        <dbReference type="Proteomes" id="UP000186817"/>
    </source>
</evidence>
<dbReference type="InterPro" id="IPR013783">
    <property type="entry name" value="Ig-like_fold"/>
</dbReference>
<feature type="chain" id="PRO_5012277132" description="CBM20 domain-containing protein" evidence="2">
    <location>
        <begin position="28"/>
        <end position="780"/>
    </location>
</feature>